<keyword evidence="4" id="KW-1185">Reference proteome</keyword>
<feature type="domain" description="Amidohydrolase-related" evidence="2">
    <location>
        <begin position="140"/>
        <end position="403"/>
    </location>
</feature>
<organism evidence="3 4">
    <name type="scientific">Sphingoaurantiacus capsulatus</name>
    <dbReference type="NCBI Taxonomy" id="1771310"/>
    <lineage>
        <taxon>Bacteria</taxon>
        <taxon>Pseudomonadati</taxon>
        <taxon>Pseudomonadota</taxon>
        <taxon>Alphaproteobacteria</taxon>
        <taxon>Sphingomonadales</taxon>
        <taxon>Sphingosinicellaceae</taxon>
        <taxon>Sphingoaurantiacus</taxon>
    </lineage>
</organism>
<protein>
    <submittedName>
        <fullName evidence="3">Dihydroorotase</fullName>
        <ecNumber evidence="3">3.5.2.3</ecNumber>
    </submittedName>
</protein>
<dbReference type="InterPro" id="IPR050138">
    <property type="entry name" value="DHOase/Allantoinase_Hydrolase"/>
</dbReference>
<dbReference type="NCBIfam" id="TIGR00857">
    <property type="entry name" value="pyrC_multi"/>
    <property type="match status" value="1"/>
</dbReference>
<keyword evidence="1" id="KW-0665">Pyrimidine biosynthesis</keyword>
<gene>
    <name evidence="3" type="ORF">ACFOMD_11195</name>
</gene>
<reference evidence="4" key="1">
    <citation type="journal article" date="2019" name="Int. J. Syst. Evol. Microbiol.">
        <title>The Global Catalogue of Microorganisms (GCM) 10K type strain sequencing project: providing services to taxonomists for standard genome sequencing and annotation.</title>
        <authorList>
            <consortium name="The Broad Institute Genomics Platform"/>
            <consortium name="The Broad Institute Genome Sequencing Center for Infectious Disease"/>
            <person name="Wu L."/>
            <person name="Ma J."/>
        </authorList>
    </citation>
    <scope>NUCLEOTIDE SEQUENCE [LARGE SCALE GENOMIC DNA]</scope>
    <source>
        <strain evidence="4">KCTC 42644</strain>
    </source>
</reference>
<dbReference type="RefSeq" id="WP_380861347.1">
    <property type="nucleotide sequence ID" value="NZ_JBHRXV010000010.1"/>
</dbReference>
<evidence type="ECO:0000313" key="3">
    <source>
        <dbReference type="EMBL" id="MFC3713142.1"/>
    </source>
</evidence>
<dbReference type="PANTHER" id="PTHR43668:SF2">
    <property type="entry name" value="ALLANTOINASE"/>
    <property type="match status" value="1"/>
</dbReference>
<dbReference type="InterPro" id="IPR032466">
    <property type="entry name" value="Metal_Hydrolase"/>
</dbReference>
<evidence type="ECO:0000256" key="1">
    <source>
        <dbReference type="ARBA" id="ARBA00022975"/>
    </source>
</evidence>
<accession>A0ABV7XAM1</accession>
<dbReference type="InterPro" id="IPR011059">
    <property type="entry name" value="Metal-dep_hydrolase_composite"/>
</dbReference>
<name>A0ABV7XAM1_9SPHN</name>
<dbReference type="GO" id="GO:0004151">
    <property type="term" value="F:dihydroorotase activity"/>
    <property type="evidence" value="ECO:0007669"/>
    <property type="project" value="UniProtKB-EC"/>
</dbReference>
<dbReference type="CDD" id="cd01317">
    <property type="entry name" value="DHOase_IIa"/>
    <property type="match status" value="1"/>
</dbReference>
<dbReference type="Proteomes" id="UP001595615">
    <property type="component" value="Unassembled WGS sequence"/>
</dbReference>
<dbReference type="Pfam" id="PF01979">
    <property type="entry name" value="Amidohydro_1"/>
    <property type="match status" value="1"/>
</dbReference>
<proteinExistence type="predicted"/>
<evidence type="ECO:0000313" key="4">
    <source>
        <dbReference type="Proteomes" id="UP001595615"/>
    </source>
</evidence>
<keyword evidence="3" id="KW-0378">Hydrolase</keyword>
<dbReference type="Gene3D" id="3.20.20.140">
    <property type="entry name" value="Metal-dependent hydrolases"/>
    <property type="match status" value="1"/>
</dbReference>
<sequence length="405" mass="42310">MSVLAFTNARLIDPASGLDRSGSLIVRDREIEAIDGAVPEGAEVIDCGGKVLTPALVDAGVFKADGAACLAGGIIRVLLMPDQSPPVDDPALVERAQRIGKPQVWVHPFAAATRGLEGSELAEIGLMKLAGAAGVSTGHRWIADSGVMHRLMQYASGFDLVVVTHAEDSGIAGDAVATAGEFATRLGLSSAPAFAEALAVARDVRLAEATGARLHIRQVTTAESIEIVRRAKARGVRVTCGVTPAHMLLNDQATLGYRTFARMSPPLRSEDDRLAVLAALADGTIDVIASGHDPRTQEDKRLPFADAAPGMVGAETLLALALTPVHDGRLPLIDLLAKLSSNPAQLFSLPGGKLAAGEPADLLLFDPGAPWRIDADRFAADNTPFDGSPVQGRVLMTVKGGEIFR</sequence>
<comment type="caution">
    <text evidence="3">The sequence shown here is derived from an EMBL/GenBank/DDBJ whole genome shotgun (WGS) entry which is preliminary data.</text>
</comment>
<dbReference type="PANTHER" id="PTHR43668">
    <property type="entry name" value="ALLANTOINASE"/>
    <property type="match status" value="1"/>
</dbReference>
<dbReference type="SUPFAM" id="SSF51556">
    <property type="entry name" value="Metallo-dependent hydrolases"/>
    <property type="match status" value="1"/>
</dbReference>
<dbReference type="EMBL" id="JBHRXV010000010">
    <property type="protein sequence ID" value="MFC3713142.1"/>
    <property type="molecule type" value="Genomic_DNA"/>
</dbReference>
<dbReference type="InterPro" id="IPR004722">
    <property type="entry name" value="DHOase"/>
</dbReference>
<dbReference type="EC" id="3.5.2.3" evidence="3"/>
<dbReference type="InterPro" id="IPR006680">
    <property type="entry name" value="Amidohydro-rel"/>
</dbReference>
<dbReference type="SUPFAM" id="SSF51338">
    <property type="entry name" value="Composite domain of metallo-dependent hydrolases"/>
    <property type="match status" value="1"/>
</dbReference>
<evidence type="ECO:0000259" key="2">
    <source>
        <dbReference type="Pfam" id="PF01979"/>
    </source>
</evidence>
<dbReference type="Gene3D" id="2.30.40.10">
    <property type="entry name" value="Urease, subunit C, domain 1"/>
    <property type="match status" value="1"/>
</dbReference>